<gene>
    <name evidence="1" type="ORF">EFB14_23780</name>
</gene>
<reference evidence="1 2" key="1">
    <citation type="submission" date="2018-11" db="EMBL/GenBank/DDBJ databases">
        <authorList>
            <person name="Huo Y."/>
        </authorList>
    </citation>
    <scope>NUCLEOTIDE SEQUENCE [LARGE SCALE GENOMIC DNA]</scope>
    <source>
        <strain evidence="1 2">CCBAU 33202</strain>
    </source>
</reference>
<evidence type="ECO:0000313" key="1">
    <source>
        <dbReference type="EMBL" id="RUM10275.1"/>
    </source>
</evidence>
<comment type="caution">
    <text evidence="1">The sequence shown here is derived from an EMBL/GenBank/DDBJ whole genome shotgun (WGS) entry which is preliminary data.</text>
</comment>
<proteinExistence type="predicted"/>
<dbReference type="Proteomes" id="UP000272004">
    <property type="component" value="Unassembled WGS sequence"/>
</dbReference>
<evidence type="ECO:0000313" key="2">
    <source>
        <dbReference type="Proteomes" id="UP000272004"/>
    </source>
</evidence>
<dbReference type="EMBL" id="RJJU01000013">
    <property type="protein sequence ID" value="RUM10275.1"/>
    <property type="molecule type" value="Genomic_DNA"/>
</dbReference>
<keyword evidence="2" id="KW-1185">Reference proteome</keyword>
<sequence>MCTILPIPRFSKTESLSFVFLWAARLSFVYESKEKMRHEQRHEKKKAPRNPGVKHIKINILISFFPLFRPPSFSQLQFFVDSQTP</sequence>
<name>A0ABY0B437_9HYPH</name>
<protein>
    <submittedName>
        <fullName evidence="1">Uncharacterized protein</fullName>
    </submittedName>
</protein>
<accession>A0ABY0B437</accession>
<organism evidence="1 2">
    <name type="scientific">Rhizobium fabae</name>
    <dbReference type="NCBI Taxonomy" id="573179"/>
    <lineage>
        <taxon>Bacteria</taxon>
        <taxon>Pseudomonadati</taxon>
        <taxon>Pseudomonadota</taxon>
        <taxon>Alphaproteobacteria</taxon>
        <taxon>Hyphomicrobiales</taxon>
        <taxon>Rhizobiaceae</taxon>
        <taxon>Rhizobium/Agrobacterium group</taxon>
        <taxon>Rhizobium</taxon>
    </lineage>
</organism>